<dbReference type="RefSeq" id="WP_434028293.1">
    <property type="nucleotide sequence ID" value="NZ_BNBA01000001.1"/>
</dbReference>
<dbReference type="Gene3D" id="1.20.1440.60">
    <property type="entry name" value="23S rRNA-intervening sequence"/>
    <property type="match status" value="1"/>
</dbReference>
<accession>A0A919F484</accession>
<dbReference type="InterPro" id="IPR012657">
    <property type="entry name" value="23S_rRNA-intervening_sequence"/>
</dbReference>
<protein>
    <recommendedName>
        <fullName evidence="4">Four helix bundle protein</fullName>
    </recommendedName>
</protein>
<comment type="caution">
    <text evidence="2">The sequence shown here is derived from an EMBL/GenBank/DDBJ whole genome shotgun (WGS) entry which is preliminary data.</text>
</comment>
<dbReference type="EMBL" id="BNBA01000001">
    <property type="protein sequence ID" value="GHH46110.1"/>
    <property type="molecule type" value="Genomic_DNA"/>
</dbReference>
<sequence length="141" mass="15142">MPVSHFRELEVWQLAMELAQAVHSSAASLPRDDGHGLAAQLRRSAVSIPSSIAEGNARGTTRDYARSVSIAMGACGELQTQLLLSERLGLGEPSQLAAALRLCERVGQMLSKLQQSLQRRLESGSRAPGAGSRISENVEDY</sequence>
<evidence type="ECO:0000313" key="2">
    <source>
        <dbReference type="EMBL" id="GHH46110.1"/>
    </source>
</evidence>
<reference evidence="2" key="2">
    <citation type="submission" date="2020-09" db="EMBL/GenBank/DDBJ databases">
        <authorList>
            <person name="Sun Q."/>
            <person name="Ohkuma M."/>
        </authorList>
    </citation>
    <scope>NUCLEOTIDE SEQUENCE</scope>
    <source>
        <strain evidence="2">JCM 13306</strain>
    </source>
</reference>
<evidence type="ECO:0000313" key="3">
    <source>
        <dbReference type="Proteomes" id="UP000623958"/>
    </source>
</evidence>
<dbReference type="InterPro" id="IPR036583">
    <property type="entry name" value="23S_rRNA_IVS_sf"/>
</dbReference>
<dbReference type="PANTHER" id="PTHR38471">
    <property type="entry name" value="FOUR HELIX BUNDLE PROTEIN"/>
    <property type="match status" value="1"/>
</dbReference>
<dbReference type="SUPFAM" id="SSF158446">
    <property type="entry name" value="IVS-encoded protein-like"/>
    <property type="match status" value="1"/>
</dbReference>
<keyword evidence="3" id="KW-1185">Reference proteome</keyword>
<dbReference type="Proteomes" id="UP000623958">
    <property type="component" value="Unassembled WGS sequence"/>
</dbReference>
<dbReference type="CDD" id="cd16377">
    <property type="entry name" value="23S_rRNA_IVP_like"/>
    <property type="match status" value="1"/>
</dbReference>
<dbReference type="NCBIfam" id="TIGR02436">
    <property type="entry name" value="four helix bundle protein"/>
    <property type="match status" value="1"/>
</dbReference>
<dbReference type="PANTHER" id="PTHR38471:SF2">
    <property type="entry name" value="FOUR HELIX BUNDLE PROTEIN"/>
    <property type="match status" value="1"/>
</dbReference>
<evidence type="ECO:0008006" key="4">
    <source>
        <dbReference type="Google" id="ProtNLM"/>
    </source>
</evidence>
<proteinExistence type="predicted"/>
<name>A0A919F484_9XANT</name>
<reference evidence="2" key="1">
    <citation type="journal article" date="2014" name="Int. J. Syst. Evol. Microbiol.">
        <title>Complete genome sequence of Corynebacterium casei LMG S-19264T (=DSM 44701T), isolated from a smear-ripened cheese.</title>
        <authorList>
            <consortium name="US DOE Joint Genome Institute (JGI-PGF)"/>
            <person name="Walter F."/>
            <person name="Albersmeier A."/>
            <person name="Kalinowski J."/>
            <person name="Ruckert C."/>
        </authorList>
    </citation>
    <scope>NUCLEOTIDE SEQUENCE</scope>
    <source>
        <strain evidence="2">JCM 13306</strain>
    </source>
</reference>
<evidence type="ECO:0000256" key="1">
    <source>
        <dbReference type="SAM" id="MobiDB-lite"/>
    </source>
</evidence>
<dbReference type="Pfam" id="PF05635">
    <property type="entry name" value="23S_rRNA_IVP"/>
    <property type="match status" value="1"/>
</dbReference>
<dbReference type="AlphaFoldDB" id="A0A919F484"/>
<gene>
    <name evidence="2" type="ORF">GCM10009090_00630</name>
</gene>
<feature type="region of interest" description="Disordered" evidence="1">
    <location>
        <begin position="119"/>
        <end position="141"/>
    </location>
</feature>
<organism evidence="2 3">
    <name type="scientific">Xanthomonas boreopolis</name>
    <dbReference type="NCBI Taxonomy" id="86183"/>
    <lineage>
        <taxon>Bacteria</taxon>
        <taxon>Pseudomonadati</taxon>
        <taxon>Pseudomonadota</taxon>
        <taxon>Gammaproteobacteria</taxon>
        <taxon>Lysobacterales</taxon>
        <taxon>Lysobacteraceae</taxon>
        <taxon>Xanthomonas</taxon>
    </lineage>
</organism>